<comment type="caution">
    <text evidence="2">The sequence shown here is derived from an EMBL/GenBank/DDBJ whole genome shotgun (WGS) entry which is preliminary data.</text>
</comment>
<dbReference type="AlphaFoldDB" id="G4TTR4"/>
<keyword evidence="1" id="KW-0812">Transmembrane</keyword>
<accession>G4TTR4</accession>
<feature type="transmembrane region" description="Helical" evidence="1">
    <location>
        <begin position="16"/>
        <end position="41"/>
    </location>
</feature>
<keyword evidence="1" id="KW-0472">Membrane</keyword>
<feature type="transmembrane region" description="Helical" evidence="1">
    <location>
        <begin position="61"/>
        <end position="83"/>
    </location>
</feature>
<protein>
    <submittedName>
        <fullName evidence="2">Uncharacterized protein</fullName>
    </submittedName>
</protein>
<name>G4TTR4_SERID</name>
<evidence type="ECO:0000256" key="1">
    <source>
        <dbReference type="SAM" id="Phobius"/>
    </source>
</evidence>
<reference evidence="2 3" key="1">
    <citation type="journal article" date="2011" name="PLoS Pathog.">
        <title>Endophytic Life Strategies Decoded by Genome and Transcriptome Analyses of the Mutualistic Root Symbiont Piriformospora indica.</title>
        <authorList>
            <person name="Zuccaro A."/>
            <person name="Lahrmann U."/>
            <person name="Guldener U."/>
            <person name="Langen G."/>
            <person name="Pfiffi S."/>
            <person name="Biedenkopf D."/>
            <person name="Wong P."/>
            <person name="Samans B."/>
            <person name="Grimm C."/>
            <person name="Basiewicz M."/>
            <person name="Murat C."/>
            <person name="Martin F."/>
            <person name="Kogel K.H."/>
        </authorList>
    </citation>
    <scope>NUCLEOTIDE SEQUENCE [LARGE SCALE GENOMIC DNA]</scope>
    <source>
        <strain evidence="2 3">DSM 11827</strain>
    </source>
</reference>
<keyword evidence="1" id="KW-1133">Transmembrane helix</keyword>
<evidence type="ECO:0000313" key="3">
    <source>
        <dbReference type="Proteomes" id="UP000007148"/>
    </source>
</evidence>
<keyword evidence="3" id="KW-1185">Reference proteome</keyword>
<proteinExistence type="predicted"/>
<dbReference type="HOGENOM" id="CLU_1454950_0_0_1"/>
<evidence type="ECO:0000313" key="2">
    <source>
        <dbReference type="EMBL" id="CCA74707.1"/>
    </source>
</evidence>
<dbReference type="InParanoid" id="G4TTR4"/>
<dbReference type="EMBL" id="CAFZ01000345">
    <property type="protein sequence ID" value="CCA74707.1"/>
    <property type="molecule type" value="Genomic_DNA"/>
</dbReference>
<dbReference type="OrthoDB" id="3189799at2759"/>
<organism evidence="2 3">
    <name type="scientific">Serendipita indica (strain DSM 11827)</name>
    <name type="common">Root endophyte fungus</name>
    <name type="synonym">Piriformospora indica</name>
    <dbReference type="NCBI Taxonomy" id="1109443"/>
    <lineage>
        <taxon>Eukaryota</taxon>
        <taxon>Fungi</taxon>
        <taxon>Dikarya</taxon>
        <taxon>Basidiomycota</taxon>
        <taxon>Agaricomycotina</taxon>
        <taxon>Agaricomycetes</taxon>
        <taxon>Sebacinales</taxon>
        <taxon>Serendipitaceae</taxon>
        <taxon>Serendipita</taxon>
    </lineage>
</organism>
<sequence>MGIGPKPRPGLPAHSTLYYLIVHLGIFLAESAVMGLMGWVMSPVTQGQLTGGDDATGNMPGFVFLMAFFSWLNSAAIIGLWLVEVYNPPLVRAAVQLFLLLPANAIVGFFLAWQNNWTVFLGQCKYGSILCKSVWKLLVRIEGVSAFLIGLVVILTVVDIIACLWLWFQQRKSLKRLAARTNSKTQ</sequence>
<dbReference type="Proteomes" id="UP000007148">
    <property type="component" value="Unassembled WGS sequence"/>
</dbReference>
<feature type="transmembrane region" description="Helical" evidence="1">
    <location>
        <begin position="90"/>
        <end position="113"/>
    </location>
</feature>
<feature type="transmembrane region" description="Helical" evidence="1">
    <location>
        <begin position="144"/>
        <end position="168"/>
    </location>
</feature>
<gene>
    <name evidence="2" type="ORF">PIIN_08667</name>
</gene>